<keyword evidence="4" id="KW-0804">Transcription</keyword>
<gene>
    <name evidence="6" type="ORF">E2B99_09935</name>
</gene>
<evidence type="ECO:0000313" key="6">
    <source>
        <dbReference type="EMBL" id="TEU25305.1"/>
    </source>
</evidence>
<proteinExistence type="predicted"/>
<dbReference type="GO" id="GO:0000976">
    <property type="term" value="F:transcription cis-regulatory region binding"/>
    <property type="evidence" value="ECO:0007669"/>
    <property type="project" value="TreeGrafter"/>
</dbReference>
<comment type="caution">
    <text evidence="6">The sequence shown here is derived from an EMBL/GenBank/DDBJ whole genome shotgun (WGS) entry which is preliminary data.</text>
</comment>
<dbReference type="RefSeq" id="WP_134244818.1">
    <property type="nucleotide sequence ID" value="NZ_SNTY01000039.1"/>
</dbReference>
<dbReference type="PRINTS" id="PR00032">
    <property type="entry name" value="HTHARAC"/>
</dbReference>
<dbReference type="InterPro" id="IPR018060">
    <property type="entry name" value="HTH_AraC"/>
</dbReference>
<dbReference type="AlphaFoldDB" id="A0A4Y7XB84"/>
<sequence length="277" mass="31672">MMAQLLPASEQMLLQNSQMDFATIRARQQQHIRRVHILAPALCRIIQGHKILHWQRQTLKITPNDLLLFPAGAVVDIENHPEQQLYNAEIVSFPLPLIHHYQLMRKAHAGTLQPSAPVITSLSMPMTPELDFCWQTLTHSIQQPLSWPVQQHFAQGLLLALEGSVLLENLLVIEQHQLRHKLQQLFLRQCGLDWKLADAAHWLHLGESIIRRKLAEEGSSFRQVLDEVRFTVALGMVQTTDLPISRVAEHCGYESASRFSVKFKSMYGISPSELRIK</sequence>
<dbReference type="SMART" id="SM00342">
    <property type="entry name" value="HTH_ARAC"/>
    <property type="match status" value="1"/>
</dbReference>
<dbReference type="InterPro" id="IPR003313">
    <property type="entry name" value="AraC-bd"/>
</dbReference>
<dbReference type="PANTHER" id="PTHR47894:SF4">
    <property type="entry name" value="HTH-TYPE TRANSCRIPTIONAL REGULATOR GADX"/>
    <property type="match status" value="1"/>
</dbReference>
<evidence type="ECO:0000256" key="2">
    <source>
        <dbReference type="ARBA" id="ARBA00023125"/>
    </source>
</evidence>
<reference evidence="6 7" key="1">
    <citation type="submission" date="2019-03" db="EMBL/GenBank/DDBJ databases">
        <title>Alkanindiges illinoisensis: a potential pathogenic isolated from ascites of a gastric cancer patient with abdominal metastasis.</title>
        <authorList>
            <person name="Hu X."/>
            <person name="Yang B."/>
            <person name="Yan X."/>
            <person name="Lin L."/>
            <person name="Zhao H."/>
            <person name="Zhou F."/>
            <person name="Su B."/>
            <person name="Chen J."/>
            <person name="Rui Y."/>
            <person name="Wang Q."/>
            <person name="Zheng L."/>
        </authorList>
    </citation>
    <scope>NUCLEOTIDE SEQUENCE [LARGE SCALE GENOMIC DNA]</scope>
    <source>
        <strain evidence="6 7">NFYY 23406</strain>
    </source>
</reference>
<dbReference type="STRING" id="1120977.GCA_000619845_01838"/>
<dbReference type="SUPFAM" id="SSF46689">
    <property type="entry name" value="Homeodomain-like"/>
    <property type="match status" value="1"/>
</dbReference>
<dbReference type="InterPro" id="IPR020449">
    <property type="entry name" value="Tscrpt_reg_AraC-type_HTH"/>
</dbReference>
<evidence type="ECO:0000256" key="4">
    <source>
        <dbReference type="ARBA" id="ARBA00023163"/>
    </source>
</evidence>
<protein>
    <submittedName>
        <fullName evidence="6">AraC family transcriptional regulator</fullName>
    </submittedName>
</protein>
<accession>A0A4Y7XB84</accession>
<organism evidence="6 7">
    <name type="scientific">Alkanindiges illinoisensis</name>
    <dbReference type="NCBI Taxonomy" id="197183"/>
    <lineage>
        <taxon>Bacteria</taxon>
        <taxon>Pseudomonadati</taxon>
        <taxon>Pseudomonadota</taxon>
        <taxon>Gammaproteobacteria</taxon>
        <taxon>Moraxellales</taxon>
        <taxon>Moraxellaceae</taxon>
        <taxon>Alkanindiges</taxon>
    </lineage>
</organism>
<dbReference type="Pfam" id="PF12833">
    <property type="entry name" value="HTH_18"/>
    <property type="match status" value="1"/>
</dbReference>
<name>A0A4Y7XB84_9GAMM</name>
<dbReference type="InterPro" id="IPR009057">
    <property type="entry name" value="Homeodomain-like_sf"/>
</dbReference>
<feature type="domain" description="HTH araC/xylS-type" evidence="5">
    <location>
        <begin position="176"/>
        <end position="277"/>
    </location>
</feature>
<keyword evidence="1" id="KW-0805">Transcription regulation</keyword>
<evidence type="ECO:0000256" key="3">
    <source>
        <dbReference type="ARBA" id="ARBA00023159"/>
    </source>
</evidence>
<keyword evidence="7" id="KW-1185">Reference proteome</keyword>
<dbReference type="GO" id="GO:0003700">
    <property type="term" value="F:DNA-binding transcription factor activity"/>
    <property type="evidence" value="ECO:0007669"/>
    <property type="project" value="InterPro"/>
</dbReference>
<evidence type="ECO:0000313" key="7">
    <source>
        <dbReference type="Proteomes" id="UP000297834"/>
    </source>
</evidence>
<dbReference type="Proteomes" id="UP000297834">
    <property type="component" value="Unassembled WGS sequence"/>
</dbReference>
<dbReference type="EMBL" id="SNTY01000039">
    <property type="protein sequence ID" value="TEU25305.1"/>
    <property type="molecule type" value="Genomic_DNA"/>
</dbReference>
<dbReference type="PANTHER" id="PTHR47894">
    <property type="entry name" value="HTH-TYPE TRANSCRIPTIONAL REGULATOR GADX"/>
    <property type="match status" value="1"/>
</dbReference>
<keyword evidence="2" id="KW-0238">DNA-binding</keyword>
<dbReference type="Pfam" id="PF02311">
    <property type="entry name" value="AraC_binding"/>
    <property type="match status" value="1"/>
</dbReference>
<dbReference type="PROSITE" id="PS01124">
    <property type="entry name" value="HTH_ARAC_FAMILY_2"/>
    <property type="match status" value="1"/>
</dbReference>
<evidence type="ECO:0000256" key="1">
    <source>
        <dbReference type="ARBA" id="ARBA00023015"/>
    </source>
</evidence>
<keyword evidence="3" id="KW-0010">Activator</keyword>
<dbReference type="OrthoDB" id="9783876at2"/>
<dbReference type="Gene3D" id="1.10.10.60">
    <property type="entry name" value="Homeodomain-like"/>
    <property type="match status" value="1"/>
</dbReference>
<dbReference type="GO" id="GO:0005829">
    <property type="term" value="C:cytosol"/>
    <property type="evidence" value="ECO:0007669"/>
    <property type="project" value="TreeGrafter"/>
</dbReference>
<evidence type="ECO:0000259" key="5">
    <source>
        <dbReference type="PROSITE" id="PS01124"/>
    </source>
</evidence>